<protein>
    <submittedName>
        <fullName evidence="3">Uncharacterized protein</fullName>
    </submittedName>
</protein>
<keyword evidence="2" id="KW-1133">Transmembrane helix</keyword>
<dbReference type="EMBL" id="NNAY01002131">
    <property type="protein sequence ID" value="OXU21987.1"/>
    <property type="molecule type" value="Genomic_DNA"/>
</dbReference>
<evidence type="ECO:0000313" key="3">
    <source>
        <dbReference type="EMBL" id="OXU21987.1"/>
    </source>
</evidence>
<feature type="transmembrane region" description="Helical" evidence="2">
    <location>
        <begin position="12"/>
        <end position="29"/>
    </location>
</feature>
<organism evidence="3 4">
    <name type="scientific">Trichomalopsis sarcophagae</name>
    <dbReference type="NCBI Taxonomy" id="543379"/>
    <lineage>
        <taxon>Eukaryota</taxon>
        <taxon>Metazoa</taxon>
        <taxon>Ecdysozoa</taxon>
        <taxon>Arthropoda</taxon>
        <taxon>Hexapoda</taxon>
        <taxon>Insecta</taxon>
        <taxon>Pterygota</taxon>
        <taxon>Neoptera</taxon>
        <taxon>Endopterygota</taxon>
        <taxon>Hymenoptera</taxon>
        <taxon>Apocrita</taxon>
        <taxon>Proctotrupomorpha</taxon>
        <taxon>Chalcidoidea</taxon>
        <taxon>Pteromalidae</taxon>
        <taxon>Pteromalinae</taxon>
        <taxon>Trichomalopsis</taxon>
    </lineage>
</organism>
<feature type="coiled-coil region" evidence="1">
    <location>
        <begin position="1082"/>
        <end position="1109"/>
    </location>
</feature>
<evidence type="ECO:0000256" key="1">
    <source>
        <dbReference type="SAM" id="Coils"/>
    </source>
</evidence>
<keyword evidence="2" id="KW-0472">Membrane</keyword>
<dbReference type="Proteomes" id="UP000215335">
    <property type="component" value="Unassembled WGS sequence"/>
</dbReference>
<name>A0A232EUJ2_9HYME</name>
<gene>
    <name evidence="3" type="ORF">TSAR_012667</name>
</gene>
<evidence type="ECO:0000313" key="4">
    <source>
        <dbReference type="Proteomes" id="UP000215335"/>
    </source>
</evidence>
<sequence length="1780" mass="202191">MAYADRFKMANAQLIIIMIISIITTITGTNNGTPPSMSHLLKNGFGNKIEYNTPKNITVVLGHTGSYKSDLIQFIAENEQSNSNRGNPISSSVNFPGLIVDSKTNTAYYDHPEFDSSEVTCKTLEEKLSAQYLLKKIVDYADSIKLIFVISESQTKSGLDSEHIDTLLNHSLKLIKNFKKLKSSIAFVVTRLDNLNDDKQHSVSDENAIIENIAVNLIDTLKKYSIFGSKRKQNFILNMLKKKNGLYTKLGIFNKPQKFTGNVSEDKVSRDNKKSLEMVINVNTKFTKRDKNNFHYSVSSDIKKLDRESVLNCYMKMGDDMEFGISNNMKEIGQNIISYYENPPSADIKTIETIHVKINSDIEFLRTLNIKTRIQDLIPGLKKLAVDIPQKNIASINNYIEYANFVITLTEKAENRYMLYHHTTSSRLLELIDHLRNSEAWYRYFKEFYDLLSTYEVSKARDSKENDGVMLNDNLQKLRSQAAAYKSSIMNQKVKWDDEDNKNEAIAKEYNDLKQNIITTVSNIYKIAHYMNANQWRLIKASISQGKMRLLASMLDSLFFLSPDPTKATCEDGKFNIQGQFVKLSDVSKLKVPTCKEQRVKEIRLFASNRVFIDCDYSDIGTEIQFSIIAPTWEVVGKRKIILDGKPGQNADNETALFTDSRPGSRGIDGKPGKPGGPAGNFLGIGKHFFDDGYLLEISARGGRGGQGQNGTNGVDGGDQVLPSHSARMKNRYLVADFYKICHFKESTSYETRYYCSDAAPTCKNGGNGGRGGAGGMGGKAGKIKIIKWPGFLTDIKRSATDGEDGFNGNPGIGGKGGKNEILTFDVIKPKPGLFRPELHNSGDIVINEKISYNTCAQGISNTTWFNRKDIEPAESSGAPMSPSAINDYKKYLRELIVLAKTKDETKFRDRSLREFLALIETKEDLMPLYSAIDFVNDLNSLESQFYQLHKELSFLPFYEALLDRITKYATAVYKDKNPNEYDDERIAMRYLYVATLSKIISIRDNKSNDLILQIESYIDSVLDNIEELKNFRKIEIMDNVQKDYHESINDDIERAKDSVLRIKNKINSYFGKIDEDIKWLIDDATSHQKKVEKQIDNLEEMKNAITIRSLLAIPKMAAQFLHFAGPVGSAVGAAITGSSMVVESLSGSDVSKDNIKAIDLPQAFSSEMWEIEQSYIDEQKIVLKQLEVIEEEFRNTTEQAPSIIPPSVLQVQNNISIIAKDVKEDKSGISPDKISKTIDTVKELLGKGASVLADKKDYDPAIKRWSESMDRAVTLFSIVQAGAKVYEHIAGDREKIDLVARAIKESNEQLKKLDTYKHNIYKYTFPHCRILQKNLVELGENINRKNSLEILDVGKWEMQTMLREFKYSMSNITRGFAVQEDINHLMDDLSFALSTMIDVYDRIQDRRDKKILADYIRNINPSDDSVLEMIKNDTLRTAIHGLKAIIQSNVVLEEYERAIYGVKQTVYPLAQKLLDRYQLPFESGSSNDKVTLTNDAAVQLEKLKSEIKNPGSIPQKKHWYNYVNHNFVVKDKIPGPFYVWKYAENKLVISRLLRGEQVTLYSDIRKSSRKISAVKFRKIMINFKFANKTAEEDFYSTELIPFVLEMVHLGSSHYRCVDKFHVITNDEQRFTHQYSSSRGNEVADLVGGNNALLSPYTLWKVKLIDHNNYGFDSLATYENMTIDLALEGEGSYHNNSDPEIIKICNDENLSKYYNEDETVLGITPAELYKREILHEIPGLESHTVEQENHSRKRRSLKDREFERDLLKKTDPQLVGPVSI</sequence>
<accession>A0A232EUJ2</accession>
<comment type="caution">
    <text evidence="3">The sequence shown here is derived from an EMBL/GenBank/DDBJ whole genome shotgun (WGS) entry which is preliminary data.</text>
</comment>
<evidence type="ECO:0000256" key="2">
    <source>
        <dbReference type="SAM" id="Phobius"/>
    </source>
</evidence>
<dbReference type="OrthoDB" id="2386367at2759"/>
<proteinExistence type="predicted"/>
<keyword evidence="1" id="KW-0175">Coiled coil</keyword>
<reference evidence="3 4" key="1">
    <citation type="journal article" date="2017" name="Curr. Biol.">
        <title>The Evolution of Venom by Co-option of Single-Copy Genes.</title>
        <authorList>
            <person name="Martinson E.O."/>
            <person name="Mrinalini"/>
            <person name="Kelkar Y.D."/>
            <person name="Chang C.H."/>
            <person name="Werren J.H."/>
        </authorList>
    </citation>
    <scope>NUCLEOTIDE SEQUENCE [LARGE SCALE GENOMIC DNA]</scope>
    <source>
        <strain evidence="3 4">Alberta</strain>
        <tissue evidence="3">Whole body</tissue>
    </source>
</reference>
<keyword evidence="4" id="KW-1185">Reference proteome</keyword>
<keyword evidence="2" id="KW-0812">Transmembrane</keyword>